<feature type="transmembrane region" description="Helical" evidence="8">
    <location>
        <begin position="292"/>
        <end position="312"/>
    </location>
</feature>
<evidence type="ECO:0000256" key="7">
    <source>
        <dbReference type="ARBA" id="ARBA00023136"/>
    </source>
</evidence>
<evidence type="ECO:0000256" key="1">
    <source>
        <dbReference type="ARBA" id="ARBA00004651"/>
    </source>
</evidence>
<keyword evidence="3" id="KW-0813">Transport</keyword>
<evidence type="ECO:0000256" key="6">
    <source>
        <dbReference type="ARBA" id="ARBA00022989"/>
    </source>
</evidence>
<name>A0AAW3JXM8_9FIRM</name>
<keyword evidence="5 8" id="KW-0812">Transmembrane</keyword>
<dbReference type="GO" id="GO:0005886">
    <property type="term" value="C:plasma membrane"/>
    <property type="evidence" value="ECO:0007669"/>
    <property type="project" value="UniProtKB-SubCell"/>
</dbReference>
<dbReference type="InterPro" id="IPR002549">
    <property type="entry name" value="AI-2E-like"/>
</dbReference>
<dbReference type="EMBL" id="LLKB01000001">
    <property type="protein sequence ID" value="KQC86579.1"/>
    <property type="molecule type" value="Genomic_DNA"/>
</dbReference>
<dbReference type="PANTHER" id="PTHR21716">
    <property type="entry name" value="TRANSMEMBRANE PROTEIN"/>
    <property type="match status" value="1"/>
</dbReference>
<gene>
    <name evidence="9" type="ORF">APZ18_05245</name>
</gene>
<evidence type="ECO:0000313" key="9">
    <source>
        <dbReference type="EMBL" id="KQC86579.1"/>
    </source>
</evidence>
<protein>
    <recommendedName>
        <fullName evidence="11">Pheromone autoinducer 2 transporter</fullName>
    </recommendedName>
</protein>
<keyword evidence="4" id="KW-1003">Cell membrane</keyword>
<comment type="caution">
    <text evidence="9">The sequence shown here is derived from an EMBL/GenBank/DDBJ whole genome shotgun (WGS) entry which is preliminary data.</text>
</comment>
<feature type="transmembrane region" description="Helical" evidence="8">
    <location>
        <begin position="199"/>
        <end position="224"/>
    </location>
</feature>
<dbReference type="PANTHER" id="PTHR21716:SF53">
    <property type="entry name" value="PERMEASE PERM-RELATED"/>
    <property type="match status" value="1"/>
</dbReference>
<evidence type="ECO:0000313" key="10">
    <source>
        <dbReference type="Proteomes" id="UP000050833"/>
    </source>
</evidence>
<proteinExistence type="inferred from homology"/>
<feature type="transmembrane region" description="Helical" evidence="8">
    <location>
        <begin position="21"/>
        <end position="41"/>
    </location>
</feature>
<dbReference type="Pfam" id="PF01594">
    <property type="entry name" value="AI-2E_transport"/>
    <property type="match status" value="1"/>
</dbReference>
<dbReference type="AlphaFoldDB" id="A0AAW3JXM8"/>
<evidence type="ECO:0000256" key="3">
    <source>
        <dbReference type="ARBA" id="ARBA00022448"/>
    </source>
</evidence>
<feature type="transmembrane region" description="Helical" evidence="8">
    <location>
        <begin position="95"/>
        <end position="122"/>
    </location>
</feature>
<evidence type="ECO:0008006" key="11">
    <source>
        <dbReference type="Google" id="ProtNLM"/>
    </source>
</evidence>
<dbReference type="GO" id="GO:0055085">
    <property type="term" value="P:transmembrane transport"/>
    <property type="evidence" value="ECO:0007669"/>
    <property type="project" value="TreeGrafter"/>
</dbReference>
<dbReference type="Proteomes" id="UP000050833">
    <property type="component" value="Unassembled WGS sequence"/>
</dbReference>
<comment type="similarity">
    <text evidence="2">Belongs to the autoinducer-2 exporter (AI-2E) (TC 2.A.86) family.</text>
</comment>
<keyword evidence="6 8" id="KW-1133">Transmembrane helix</keyword>
<feature type="transmembrane region" description="Helical" evidence="8">
    <location>
        <begin position="47"/>
        <end position="68"/>
    </location>
</feature>
<feature type="transmembrane region" description="Helical" evidence="8">
    <location>
        <begin position="359"/>
        <end position="392"/>
    </location>
</feature>
<reference evidence="9 10" key="1">
    <citation type="submission" date="2015-10" db="EMBL/GenBank/DDBJ databases">
        <title>Butyribacter intestini gen. nov., sp. nov., a butyric acid-producing bacterium of the family Lachnospiraceae isolated from the human faeces.</title>
        <authorList>
            <person name="Zou Y."/>
            <person name="Xue W."/>
            <person name="Luo G."/>
            <person name="Lv M."/>
        </authorList>
    </citation>
    <scope>NUCLEOTIDE SEQUENCE [LARGE SCALE GENOMIC DNA]</scope>
    <source>
        <strain evidence="9 10">TF01-11</strain>
    </source>
</reference>
<feature type="transmembrane region" description="Helical" evidence="8">
    <location>
        <begin position="265"/>
        <end position="286"/>
    </location>
</feature>
<organism evidence="9 10">
    <name type="scientific">Butyribacter intestini</name>
    <dbReference type="NCBI Taxonomy" id="1703332"/>
    <lineage>
        <taxon>Bacteria</taxon>
        <taxon>Bacillati</taxon>
        <taxon>Bacillota</taxon>
        <taxon>Clostridia</taxon>
        <taxon>Lachnospirales</taxon>
        <taxon>Lachnospiraceae</taxon>
        <taxon>Butyribacter</taxon>
    </lineage>
</organism>
<evidence type="ECO:0000256" key="5">
    <source>
        <dbReference type="ARBA" id="ARBA00022692"/>
    </source>
</evidence>
<feature type="transmembrane region" description="Helical" evidence="8">
    <location>
        <begin position="319"/>
        <end position="339"/>
    </location>
</feature>
<evidence type="ECO:0000256" key="2">
    <source>
        <dbReference type="ARBA" id="ARBA00009773"/>
    </source>
</evidence>
<keyword evidence="7 8" id="KW-0472">Membrane</keyword>
<accession>A0AAW3JXM8</accession>
<comment type="subcellular location">
    <subcellularLocation>
        <location evidence="1">Cell membrane</location>
        <topology evidence="1">Multi-pass membrane protein</topology>
    </subcellularLocation>
</comment>
<evidence type="ECO:0000256" key="4">
    <source>
        <dbReference type="ARBA" id="ARBA00022475"/>
    </source>
</evidence>
<sequence>MSQNDNEENGRITIKEAFGKWFGLFLVLISAAVVYLLIINLDDIFSGITYIFGIVKPVIYGAIIAYLLNPLTKMYYRLLIKGYEKKGKKPSAKTVSVIESFTILFALLTGVLIIAILCWLVIPQLITTVISLVETVPSQANDYYNYLTEKIQSNKYLASRMQDTALKFTKYMDNIMNHDLFPWLKSVLLPNLNLYAKQFANGVISFLNVLYNLFIGMIVAIYILNGKRVFIAQAKKIIYGVCKKKTADTLIHYVRISNDMFSGFILGKIVDSAIIGIICFVLMTIFSLPYALLVSVIVGVTNIIPVFGPYIGAIPSAMLILLVSPVQALYFIILVAILQQVDGNIIGPAILGDSTGLSAFWVLFSILFFGGFWGIAGMLIGCPLFAVIYTIIKDFVNYCLKRRKLSTDTQTYIDLKSIEDRKDGYEYITYSPSELMGKKKNKNKEDSKNKQKILSDIIRKMAKKTTDIQSDNKKKKM</sequence>
<evidence type="ECO:0000256" key="8">
    <source>
        <dbReference type="SAM" id="Phobius"/>
    </source>
</evidence>
<keyword evidence="10" id="KW-1185">Reference proteome</keyword>
<dbReference type="RefSeq" id="WP_055942265.1">
    <property type="nucleotide sequence ID" value="NZ_JAQDCV010000001.1"/>
</dbReference>